<gene>
    <name evidence="9" type="ORF">R9X50_00077300</name>
</gene>
<evidence type="ECO:0000256" key="5">
    <source>
        <dbReference type="ARBA" id="ARBA00023274"/>
    </source>
</evidence>
<dbReference type="GO" id="GO:0003735">
    <property type="term" value="F:structural constituent of ribosome"/>
    <property type="evidence" value="ECO:0007669"/>
    <property type="project" value="TreeGrafter"/>
</dbReference>
<organism evidence="9 10">
    <name type="scientific">Acrodontium crateriforme</name>
    <dbReference type="NCBI Taxonomy" id="150365"/>
    <lineage>
        <taxon>Eukaryota</taxon>
        <taxon>Fungi</taxon>
        <taxon>Dikarya</taxon>
        <taxon>Ascomycota</taxon>
        <taxon>Pezizomycotina</taxon>
        <taxon>Dothideomycetes</taxon>
        <taxon>Dothideomycetidae</taxon>
        <taxon>Mycosphaerellales</taxon>
        <taxon>Teratosphaeriaceae</taxon>
        <taxon>Acrodontium</taxon>
    </lineage>
</organism>
<dbReference type="GO" id="GO:0005762">
    <property type="term" value="C:mitochondrial large ribosomal subunit"/>
    <property type="evidence" value="ECO:0007669"/>
    <property type="project" value="TreeGrafter"/>
</dbReference>
<evidence type="ECO:0000256" key="6">
    <source>
        <dbReference type="ARBA" id="ARBA00033752"/>
    </source>
</evidence>
<evidence type="ECO:0000256" key="1">
    <source>
        <dbReference type="ARBA" id="ARBA00004173"/>
    </source>
</evidence>
<evidence type="ECO:0000256" key="8">
    <source>
        <dbReference type="SAM" id="MobiDB-lite"/>
    </source>
</evidence>
<keyword evidence="10" id="KW-1185">Reference proteome</keyword>
<sequence length="214" mass="23186">MICQRCLQRATKRSAPSFLAKSTQSSPLLSSAGRSFSQTLRYRAAAESAQTETPPSAGSDGAAIPPATVGDKAATKTTPLSSVPAGTVLKGLNFLKNKTDPVALEDAEYPAWLWKVLEKKEDSAKKDAVEGDLFAKSKKQRQRAAKALRRQAAQNPDSLVPKIPLYEQSIDLPRGDGTIDGAKDAAGKRKELTQSMRNMRRNKIKEANFLKGMN</sequence>
<evidence type="ECO:0000313" key="9">
    <source>
        <dbReference type="EMBL" id="WPG97990.1"/>
    </source>
</evidence>
<keyword evidence="2" id="KW-0809">Transit peptide</keyword>
<evidence type="ECO:0000256" key="3">
    <source>
        <dbReference type="ARBA" id="ARBA00022980"/>
    </source>
</evidence>
<proteinExistence type="inferred from homology"/>
<comment type="similarity">
    <text evidence="6">Belongs to the mitochondrion-specific ribosomal protein mL54 family.</text>
</comment>
<dbReference type="Proteomes" id="UP001303373">
    <property type="component" value="Chromosome 1"/>
</dbReference>
<evidence type="ECO:0000256" key="7">
    <source>
        <dbReference type="ARBA" id="ARBA00035179"/>
    </source>
</evidence>
<feature type="region of interest" description="Disordered" evidence="8">
    <location>
        <begin position="8"/>
        <end position="82"/>
    </location>
</feature>
<dbReference type="AlphaFoldDB" id="A0AAQ3R7A8"/>
<evidence type="ECO:0000256" key="2">
    <source>
        <dbReference type="ARBA" id="ARBA00022946"/>
    </source>
</evidence>
<feature type="compositionally biased region" description="Polar residues" evidence="8">
    <location>
        <begin position="20"/>
        <end position="40"/>
    </location>
</feature>
<protein>
    <recommendedName>
        <fullName evidence="7">Large ribosomal subunit protein mL54</fullName>
    </recommendedName>
</protein>
<keyword evidence="4" id="KW-0496">Mitochondrion</keyword>
<dbReference type="PANTHER" id="PTHR28595">
    <property type="entry name" value="39S RIBOSOMAL PROTEIN L54, MITOCHONDRIAL"/>
    <property type="match status" value="1"/>
</dbReference>
<dbReference type="Pfam" id="PF08561">
    <property type="entry name" value="Ribosomal_L37"/>
    <property type="match status" value="1"/>
</dbReference>
<dbReference type="PANTHER" id="PTHR28595:SF1">
    <property type="entry name" value="LARGE RIBOSOMAL SUBUNIT PROTEIN ML54"/>
    <property type="match status" value="1"/>
</dbReference>
<dbReference type="InterPro" id="IPR013870">
    <property type="entry name" value="Ribosomal_mL54"/>
</dbReference>
<name>A0AAQ3R7A8_9PEZI</name>
<keyword evidence="3" id="KW-0689">Ribosomal protein</keyword>
<keyword evidence="5" id="KW-0687">Ribonucleoprotein</keyword>
<accession>A0AAQ3R7A8</accession>
<reference evidence="9 10" key="1">
    <citation type="submission" date="2023-11" db="EMBL/GenBank/DDBJ databases">
        <title>An acidophilic fungus is an integral part of prey digestion in a carnivorous sundew plant.</title>
        <authorList>
            <person name="Tsai I.J."/>
        </authorList>
    </citation>
    <scope>NUCLEOTIDE SEQUENCE [LARGE SCALE GENOMIC DNA]</scope>
    <source>
        <strain evidence="9">169a</strain>
    </source>
</reference>
<evidence type="ECO:0000256" key="4">
    <source>
        <dbReference type="ARBA" id="ARBA00023128"/>
    </source>
</evidence>
<dbReference type="EMBL" id="CP138580">
    <property type="protein sequence ID" value="WPG97990.1"/>
    <property type="molecule type" value="Genomic_DNA"/>
</dbReference>
<evidence type="ECO:0000313" key="10">
    <source>
        <dbReference type="Proteomes" id="UP001303373"/>
    </source>
</evidence>
<comment type="subcellular location">
    <subcellularLocation>
        <location evidence="1">Mitochondrion</location>
    </subcellularLocation>
</comment>